<evidence type="ECO:0000256" key="3">
    <source>
        <dbReference type="SAM" id="Phobius"/>
    </source>
</evidence>
<reference evidence="6" key="1">
    <citation type="journal article" date="2019" name="Int. J. Syst. Evol. Microbiol.">
        <title>The Global Catalogue of Microorganisms (GCM) 10K type strain sequencing project: providing services to taxonomists for standard genome sequencing and annotation.</title>
        <authorList>
            <consortium name="The Broad Institute Genomics Platform"/>
            <consortium name="The Broad Institute Genome Sequencing Center for Infectious Disease"/>
            <person name="Wu L."/>
            <person name="Ma J."/>
        </authorList>
    </citation>
    <scope>NUCLEOTIDE SEQUENCE [LARGE SCALE GENOMIC DNA]</scope>
    <source>
        <strain evidence="6">CGMCC 4.7289</strain>
    </source>
</reference>
<name>A0ABV8LQI1_9ACTN</name>
<gene>
    <name evidence="5" type="ORF">ACFOZ4_21975</name>
</gene>
<comment type="caution">
    <text evidence="5">The sequence shown here is derived from an EMBL/GenBank/DDBJ whole genome shotgun (WGS) entry which is preliminary data.</text>
</comment>
<dbReference type="PANTHER" id="PTHR31302">
    <property type="entry name" value="TRANSMEMBRANE PROTEIN WITH METALLOPHOSPHOESTERASE DOMAIN-RELATED"/>
    <property type="match status" value="1"/>
</dbReference>
<dbReference type="RefSeq" id="WP_253760912.1">
    <property type="nucleotide sequence ID" value="NZ_JAMZDZ010000001.1"/>
</dbReference>
<evidence type="ECO:0000256" key="2">
    <source>
        <dbReference type="ARBA" id="ARBA00022801"/>
    </source>
</evidence>
<feature type="domain" description="Calcineurin-like phosphoesterase" evidence="4">
    <location>
        <begin position="238"/>
        <end position="407"/>
    </location>
</feature>
<evidence type="ECO:0000259" key="4">
    <source>
        <dbReference type="Pfam" id="PF00149"/>
    </source>
</evidence>
<organism evidence="5 6">
    <name type="scientific">Hamadaea flava</name>
    <dbReference type="NCBI Taxonomy" id="1742688"/>
    <lineage>
        <taxon>Bacteria</taxon>
        <taxon>Bacillati</taxon>
        <taxon>Actinomycetota</taxon>
        <taxon>Actinomycetes</taxon>
        <taxon>Micromonosporales</taxon>
        <taxon>Micromonosporaceae</taxon>
        <taxon>Hamadaea</taxon>
    </lineage>
</organism>
<feature type="transmembrane region" description="Helical" evidence="3">
    <location>
        <begin position="124"/>
        <end position="144"/>
    </location>
</feature>
<dbReference type="InterPro" id="IPR004843">
    <property type="entry name" value="Calcineurin-like_PHP"/>
</dbReference>
<dbReference type="Proteomes" id="UP001595816">
    <property type="component" value="Unassembled WGS sequence"/>
</dbReference>
<keyword evidence="3" id="KW-1133">Transmembrane helix</keyword>
<dbReference type="Gene3D" id="3.60.21.10">
    <property type="match status" value="1"/>
</dbReference>
<dbReference type="InterPro" id="IPR029052">
    <property type="entry name" value="Metallo-depent_PP-like"/>
</dbReference>
<feature type="transmembrane region" description="Helical" evidence="3">
    <location>
        <begin position="151"/>
        <end position="172"/>
    </location>
</feature>
<proteinExistence type="predicted"/>
<feature type="transmembrane region" description="Helical" evidence="3">
    <location>
        <begin position="21"/>
        <end position="40"/>
    </location>
</feature>
<keyword evidence="3" id="KW-0812">Transmembrane</keyword>
<dbReference type="SUPFAM" id="SSF56300">
    <property type="entry name" value="Metallo-dependent phosphatases"/>
    <property type="match status" value="1"/>
</dbReference>
<accession>A0ABV8LQI1</accession>
<evidence type="ECO:0000313" key="6">
    <source>
        <dbReference type="Proteomes" id="UP001595816"/>
    </source>
</evidence>
<evidence type="ECO:0000313" key="5">
    <source>
        <dbReference type="EMBL" id="MFC4133286.1"/>
    </source>
</evidence>
<evidence type="ECO:0000256" key="1">
    <source>
        <dbReference type="ARBA" id="ARBA00022723"/>
    </source>
</evidence>
<sequence length="504" mass="52695">MWRQRVKTVFDGKGLRGALRILGVVIVTLAGVWIGVALGAHTSTPVGPFQATLSMEPTLYGDSEVDIPPLGSLSFDTHDGPAHISVKMESLDRGRTEALISDRTAITRASEHAVDDVLSGLVRLVLRTLSVSILASMALAALVFRRMSRVALCGGLALVVTGGSLGVALATFRADALAEPRYDGLLANAPAVVGDARKIAQNYTAYADQLQKLVNNVSTLYSTLSSLPTYDPAPGTVRVLHISDMHLNPGAWTVVRSVVEQFKIDVVVDTGDINDWGSEMESSYADSIALLKVPYIYIRGNHDSARTSAEVAQQPNAIVLENGVTTVKGLTFAGIGDPRFTPDKQTRADDSLLTDKTTELVKSTGAKLARTIDAQGGKVDVALVHDPVAAGPIAGHCPLILAGHLHARSVSTLPAEPASGATEDSSLLMIQGSTGGAGLRGLESGTPLPLAMSVLYFSAPDGNGSVALQAYDDIHVGGTGLAQVSLTRKVAPFESVSPTPTPTG</sequence>
<dbReference type="Pfam" id="PF00149">
    <property type="entry name" value="Metallophos"/>
    <property type="match status" value="1"/>
</dbReference>
<keyword evidence="2" id="KW-0378">Hydrolase</keyword>
<keyword evidence="6" id="KW-1185">Reference proteome</keyword>
<keyword evidence="3" id="KW-0472">Membrane</keyword>
<dbReference type="PANTHER" id="PTHR31302:SF31">
    <property type="entry name" value="PHOSPHODIESTERASE YAEI"/>
    <property type="match status" value="1"/>
</dbReference>
<dbReference type="InterPro" id="IPR051158">
    <property type="entry name" value="Metallophosphoesterase_sf"/>
</dbReference>
<dbReference type="EMBL" id="JBHSAY010000010">
    <property type="protein sequence ID" value="MFC4133286.1"/>
    <property type="molecule type" value="Genomic_DNA"/>
</dbReference>
<keyword evidence="1" id="KW-0479">Metal-binding</keyword>
<protein>
    <submittedName>
        <fullName evidence="5">Metallophosphoesterase</fullName>
    </submittedName>
</protein>